<accession>A0A0K2VED9</accession>
<name>A0A0K2VED9_LEPSM</name>
<proteinExistence type="predicted"/>
<evidence type="ECO:0000313" key="1">
    <source>
        <dbReference type="EMBL" id="CDW48745.1"/>
    </source>
</evidence>
<dbReference type="AlphaFoldDB" id="A0A0K2VED9"/>
<reference evidence="1" key="1">
    <citation type="submission" date="2014-05" db="EMBL/GenBank/DDBJ databases">
        <authorList>
            <person name="Chronopoulou M."/>
        </authorList>
    </citation>
    <scope>NUCLEOTIDE SEQUENCE</scope>
    <source>
        <tissue evidence="1">Whole organism</tissue>
    </source>
</reference>
<protein>
    <submittedName>
        <fullName evidence="1">Uncharacterized protein</fullName>
    </submittedName>
</protein>
<sequence length="74" mass="8560">MNSVPIESRRAYGLGLGAPIEGNELMTIYLPEKYFWVSDSRRCVKCKRVHPLSLMLKNQLQPYSFNSKRKTPSK</sequence>
<organism evidence="1">
    <name type="scientific">Lepeophtheirus salmonis</name>
    <name type="common">Salmon louse</name>
    <name type="synonym">Caligus salmonis</name>
    <dbReference type="NCBI Taxonomy" id="72036"/>
    <lineage>
        <taxon>Eukaryota</taxon>
        <taxon>Metazoa</taxon>
        <taxon>Ecdysozoa</taxon>
        <taxon>Arthropoda</taxon>
        <taxon>Crustacea</taxon>
        <taxon>Multicrustacea</taxon>
        <taxon>Hexanauplia</taxon>
        <taxon>Copepoda</taxon>
        <taxon>Siphonostomatoida</taxon>
        <taxon>Caligidae</taxon>
        <taxon>Lepeophtheirus</taxon>
    </lineage>
</organism>
<dbReference type="EMBL" id="HACA01031384">
    <property type="protein sequence ID" value="CDW48745.1"/>
    <property type="molecule type" value="Transcribed_RNA"/>
</dbReference>